<dbReference type="EMBL" id="KE525299">
    <property type="protein sequence ID" value="KFB45181.1"/>
    <property type="molecule type" value="Genomic_DNA"/>
</dbReference>
<dbReference type="VEuPathDB" id="VectorBase:ASIS015016"/>
<organism evidence="4 5">
    <name type="scientific">Anopheles sinensis</name>
    <name type="common">Mosquito</name>
    <dbReference type="NCBI Taxonomy" id="74873"/>
    <lineage>
        <taxon>Eukaryota</taxon>
        <taxon>Metazoa</taxon>
        <taxon>Ecdysozoa</taxon>
        <taxon>Arthropoda</taxon>
        <taxon>Hexapoda</taxon>
        <taxon>Insecta</taxon>
        <taxon>Pterygota</taxon>
        <taxon>Neoptera</taxon>
        <taxon>Endopterygota</taxon>
        <taxon>Diptera</taxon>
        <taxon>Nematocera</taxon>
        <taxon>Culicoidea</taxon>
        <taxon>Culicidae</taxon>
        <taxon>Anophelinae</taxon>
        <taxon>Anopheles</taxon>
    </lineage>
</organism>
<evidence type="ECO:0000313" key="3">
    <source>
        <dbReference type="EMBL" id="KFB45181.1"/>
    </source>
</evidence>
<gene>
    <name evidence="3" type="ORF">ZHAS_00013142</name>
</gene>
<dbReference type="InterPro" id="IPR046341">
    <property type="entry name" value="SET_dom_sf"/>
</dbReference>
<dbReference type="EMBL" id="ATLV01020359">
    <property type="status" value="NOT_ANNOTATED_CDS"/>
    <property type="molecule type" value="Genomic_DNA"/>
</dbReference>
<feature type="region of interest" description="Disordered" evidence="1">
    <location>
        <begin position="185"/>
        <end position="219"/>
    </location>
</feature>
<evidence type="ECO:0000256" key="1">
    <source>
        <dbReference type="SAM" id="MobiDB-lite"/>
    </source>
</evidence>
<dbReference type="AlphaFoldDB" id="A0A084W4N7"/>
<dbReference type="Pfam" id="PF21549">
    <property type="entry name" value="PRDM2_PR"/>
    <property type="match status" value="1"/>
</dbReference>
<evidence type="ECO:0000313" key="5">
    <source>
        <dbReference type="Proteomes" id="UP000030765"/>
    </source>
</evidence>
<sequence>MGGIGGDESDASRGLPVNLEVPPGLQVVPMSKHLEHGPAEISLPTMLHHHLLPTVDDVRERLKLQSAQQFLQQMARLQRPPPDLDVQTGSVLALKTIPKGTQYGPFVGKLLREPMDRRYAWEVIDLDIRGWLDATPEPTNWMKHIRSTSSSTEEVNVQHFLKDGHLWYEVICDISPGRELLLGPKVPLHPRDGQDERSSERGSDVREQSAERINFSPRSKRIVALKRSSSGKRLITQQ</sequence>
<feature type="compositionally biased region" description="Basic and acidic residues" evidence="1">
    <location>
        <begin position="189"/>
        <end position="210"/>
    </location>
</feature>
<dbReference type="CDD" id="cd19201">
    <property type="entry name" value="PR-SET_ZFPM"/>
    <property type="match status" value="1"/>
</dbReference>
<reference evidence="3 5" key="1">
    <citation type="journal article" date="2014" name="BMC Genomics">
        <title>Genome sequence of Anopheles sinensis provides insight into genetics basis of mosquito competence for malaria parasites.</title>
        <authorList>
            <person name="Zhou D."/>
            <person name="Zhang D."/>
            <person name="Ding G."/>
            <person name="Shi L."/>
            <person name="Hou Q."/>
            <person name="Ye Y."/>
            <person name="Xu Y."/>
            <person name="Zhou H."/>
            <person name="Xiong C."/>
            <person name="Li S."/>
            <person name="Yu J."/>
            <person name="Hong S."/>
            <person name="Yu X."/>
            <person name="Zou P."/>
            <person name="Chen C."/>
            <person name="Chang X."/>
            <person name="Wang W."/>
            <person name="Lv Y."/>
            <person name="Sun Y."/>
            <person name="Ma L."/>
            <person name="Shen B."/>
            <person name="Zhu C."/>
        </authorList>
    </citation>
    <scope>NUCLEOTIDE SEQUENCE [LARGE SCALE GENOMIC DNA]</scope>
</reference>
<dbReference type="GO" id="GO:0008757">
    <property type="term" value="F:S-adenosylmethionine-dependent methyltransferase activity"/>
    <property type="evidence" value="ECO:0007669"/>
    <property type="project" value="UniProtKB-ARBA"/>
</dbReference>
<feature type="domain" description="SET" evidence="2">
    <location>
        <begin position="88"/>
        <end position="182"/>
    </location>
</feature>
<accession>A0A084W4N7</accession>
<evidence type="ECO:0000313" key="4">
    <source>
        <dbReference type="EnsemblMetazoa" id="ASIC013142-PA"/>
    </source>
</evidence>
<dbReference type="OrthoDB" id="9368434at2759"/>
<dbReference type="VEuPathDB" id="VectorBase:ASIC013142"/>
<evidence type="ECO:0000259" key="2">
    <source>
        <dbReference type="Pfam" id="PF21549"/>
    </source>
</evidence>
<dbReference type="GO" id="GO:0008170">
    <property type="term" value="F:N-methyltransferase activity"/>
    <property type="evidence" value="ECO:0007669"/>
    <property type="project" value="UniProtKB-ARBA"/>
</dbReference>
<protein>
    <recommendedName>
        <fullName evidence="2">SET domain-containing protein</fullName>
    </recommendedName>
</protein>
<dbReference type="Proteomes" id="UP000030765">
    <property type="component" value="Unassembled WGS sequence"/>
</dbReference>
<dbReference type="EnsemblMetazoa" id="ASIC013142-RA">
    <property type="protein sequence ID" value="ASIC013142-PA"/>
    <property type="gene ID" value="ASIC013142"/>
</dbReference>
<dbReference type="InterPro" id="IPR001214">
    <property type="entry name" value="SET_dom"/>
</dbReference>
<dbReference type="STRING" id="74873.A0A084W4N7"/>
<keyword evidence="5" id="KW-1185">Reference proteome</keyword>
<dbReference type="Gene3D" id="2.170.270.10">
    <property type="entry name" value="SET domain"/>
    <property type="match status" value="1"/>
</dbReference>
<name>A0A084W4N7_ANOSI</name>
<proteinExistence type="predicted"/>
<dbReference type="GO" id="GO:0008276">
    <property type="term" value="F:protein methyltransferase activity"/>
    <property type="evidence" value="ECO:0007669"/>
    <property type="project" value="UniProtKB-ARBA"/>
</dbReference>
<reference evidence="4" key="2">
    <citation type="submission" date="2020-05" db="UniProtKB">
        <authorList>
            <consortium name="EnsemblMetazoa"/>
        </authorList>
    </citation>
    <scope>IDENTIFICATION</scope>
</reference>